<dbReference type="GO" id="GO:0005634">
    <property type="term" value="C:nucleus"/>
    <property type="evidence" value="ECO:0007669"/>
    <property type="project" value="InterPro"/>
</dbReference>
<feature type="compositionally biased region" description="Basic and acidic residues" evidence="1">
    <location>
        <begin position="448"/>
        <end position="459"/>
    </location>
</feature>
<dbReference type="Pfam" id="PF04937">
    <property type="entry name" value="DUF659"/>
    <property type="match status" value="1"/>
</dbReference>
<name>A0A914I3G1_GLORO</name>
<proteinExistence type="predicted"/>
<reference evidence="4" key="1">
    <citation type="submission" date="2022-11" db="UniProtKB">
        <authorList>
            <consortium name="WormBaseParasite"/>
        </authorList>
    </citation>
    <scope>IDENTIFICATION</scope>
</reference>
<dbReference type="WBParaSite" id="Gr19_v10_g7153.t1">
    <property type="protein sequence ID" value="Gr19_v10_g7153.t1"/>
    <property type="gene ID" value="Gr19_v10_g7153"/>
</dbReference>
<organism evidence="3 4">
    <name type="scientific">Globodera rostochiensis</name>
    <name type="common">Golden nematode worm</name>
    <name type="synonym">Heterodera rostochiensis</name>
    <dbReference type="NCBI Taxonomy" id="31243"/>
    <lineage>
        <taxon>Eukaryota</taxon>
        <taxon>Metazoa</taxon>
        <taxon>Ecdysozoa</taxon>
        <taxon>Nematoda</taxon>
        <taxon>Chromadorea</taxon>
        <taxon>Rhabditida</taxon>
        <taxon>Tylenchina</taxon>
        <taxon>Tylenchomorpha</taxon>
        <taxon>Tylenchoidea</taxon>
        <taxon>Heteroderidae</taxon>
        <taxon>Heteroderinae</taxon>
        <taxon>Globodera</taxon>
    </lineage>
</organism>
<keyword evidence="3" id="KW-1185">Reference proteome</keyword>
<dbReference type="InterPro" id="IPR012337">
    <property type="entry name" value="RNaseH-like_sf"/>
</dbReference>
<evidence type="ECO:0000259" key="2">
    <source>
        <dbReference type="Pfam" id="PF04937"/>
    </source>
</evidence>
<dbReference type="GO" id="GO:0003690">
    <property type="term" value="F:double-stranded DNA binding"/>
    <property type="evidence" value="ECO:0007669"/>
    <property type="project" value="InterPro"/>
</dbReference>
<dbReference type="InterPro" id="IPR033375">
    <property type="entry name" value="Cggbp1"/>
</dbReference>
<dbReference type="InterPro" id="IPR007021">
    <property type="entry name" value="DUF659"/>
</dbReference>
<feature type="compositionally biased region" description="Polar residues" evidence="1">
    <location>
        <begin position="479"/>
        <end position="490"/>
    </location>
</feature>
<feature type="region of interest" description="Disordered" evidence="1">
    <location>
        <begin position="430"/>
        <end position="490"/>
    </location>
</feature>
<dbReference type="SUPFAM" id="SSF53098">
    <property type="entry name" value="Ribonuclease H-like"/>
    <property type="match status" value="1"/>
</dbReference>
<dbReference type="GO" id="GO:0006357">
    <property type="term" value="P:regulation of transcription by RNA polymerase II"/>
    <property type="evidence" value="ECO:0007669"/>
    <property type="project" value="InterPro"/>
</dbReference>
<feature type="compositionally biased region" description="Low complexity" evidence="1">
    <location>
        <begin position="430"/>
        <end position="444"/>
    </location>
</feature>
<evidence type="ECO:0000313" key="4">
    <source>
        <dbReference type="WBParaSite" id="Gr19_v10_g7153.t1"/>
    </source>
</evidence>
<accession>A0A914I3G1</accession>
<sequence>MSLIINMFYSNTPCGQKVTCSKFFQLKQHDETAKHKQNRDRYQQEGSSISQQPFLTQESFDTEQPDPFVEDLCDALIGANIPFFKINNPSLKYFLSKYTNRTIPDESTLRKNYLKICYKTSIERIKRQIGNSFIWVSVDETTDPLGRYAANLLVGKLDVSGFHPPNLIAVKMLEKTNFETVSRFVNTGLRDFGVKEENVLLLVTDAARYMIKAGKALSVFYGNMTHVTCVCHALHRVCEEVRAKFPDVDELIANSKKEICPTLALPPQPVLTRWGTWMTAVEYYHKNFYSVKAVVDSFDPENAISIQKSQRAFNHPLIRQHLAYLQSNFSILAPSITKLEAQGLTLAQVLNILAEVKTSIAKAEGDNGRAIKAKLELVLANNPGFAKIIAIAEVLKGGEAMVEMAPDMMASMRYAPLVSFLRPGPNRCTTTRAATTSSSAAASSRRARHDEIAPLEHGRIRGQSKQVNGGEATDGPVQYQATDTARTVKM</sequence>
<protein>
    <submittedName>
        <fullName evidence="4">DUF659 domain-containing protein</fullName>
    </submittedName>
</protein>
<dbReference type="PANTHER" id="PTHR32344:SF1">
    <property type="entry name" value="U1-TYPE DOMAIN-CONTAINING PROTEIN"/>
    <property type="match status" value="1"/>
</dbReference>
<dbReference type="PANTHER" id="PTHR32344">
    <property type="entry name" value="U1-TYPE DOMAIN-CONTAINING PROTEIN"/>
    <property type="match status" value="1"/>
</dbReference>
<feature type="domain" description="DUF659" evidence="2">
    <location>
        <begin position="104"/>
        <end position="256"/>
    </location>
</feature>
<evidence type="ECO:0000256" key="1">
    <source>
        <dbReference type="SAM" id="MobiDB-lite"/>
    </source>
</evidence>
<evidence type="ECO:0000313" key="3">
    <source>
        <dbReference type="Proteomes" id="UP000887572"/>
    </source>
</evidence>
<dbReference type="Proteomes" id="UP000887572">
    <property type="component" value="Unplaced"/>
</dbReference>
<dbReference type="AlphaFoldDB" id="A0A914I3G1"/>